<dbReference type="GO" id="GO:0022857">
    <property type="term" value="F:transmembrane transporter activity"/>
    <property type="evidence" value="ECO:0007669"/>
    <property type="project" value="InterPro"/>
</dbReference>
<comment type="subcellular location">
    <subcellularLocation>
        <location evidence="1">Membrane</location>
        <topology evidence="1">Multi-pass membrane protein</topology>
    </subcellularLocation>
</comment>
<dbReference type="InterPro" id="IPR050327">
    <property type="entry name" value="Proton-linked_MCT"/>
</dbReference>
<keyword evidence="3" id="KW-1133">Transmembrane helix</keyword>
<dbReference type="Pfam" id="PF07690">
    <property type="entry name" value="MFS_1"/>
    <property type="match status" value="1"/>
</dbReference>
<protein>
    <recommendedName>
        <fullName evidence="4">Major facilitator superfamily (MFS) profile domain-containing protein</fullName>
    </recommendedName>
</protein>
<dbReference type="HOGENOM" id="CLU_001265_1_2_1"/>
<feature type="transmembrane region" description="Helical" evidence="3">
    <location>
        <begin position="130"/>
        <end position="148"/>
    </location>
</feature>
<dbReference type="PANTHER" id="PTHR11360">
    <property type="entry name" value="MONOCARBOXYLATE TRANSPORTER"/>
    <property type="match status" value="1"/>
</dbReference>
<evidence type="ECO:0000259" key="4">
    <source>
        <dbReference type="PROSITE" id="PS50850"/>
    </source>
</evidence>
<gene>
    <name evidence="5" type="ORF">JAAARDRAFT_56493</name>
</gene>
<evidence type="ECO:0000256" key="1">
    <source>
        <dbReference type="ARBA" id="ARBA00004141"/>
    </source>
</evidence>
<dbReference type="InParanoid" id="A0A067Q026"/>
<dbReference type="GO" id="GO:0016020">
    <property type="term" value="C:membrane"/>
    <property type="evidence" value="ECO:0007669"/>
    <property type="project" value="UniProtKB-SubCell"/>
</dbReference>
<feature type="transmembrane region" description="Helical" evidence="3">
    <location>
        <begin position="384"/>
        <end position="403"/>
    </location>
</feature>
<feature type="transmembrane region" description="Helical" evidence="3">
    <location>
        <begin position="350"/>
        <end position="372"/>
    </location>
</feature>
<feature type="transmembrane region" description="Helical" evidence="3">
    <location>
        <begin position="59"/>
        <end position="80"/>
    </location>
</feature>
<dbReference type="SUPFAM" id="SSF103473">
    <property type="entry name" value="MFS general substrate transporter"/>
    <property type="match status" value="1"/>
</dbReference>
<proteinExistence type="inferred from homology"/>
<dbReference type="InterPro" id="IPR020846">
    <property type="entry name" value="MFS_dom"/>
</dbReference>
<evidence type="ECO:0000256" key="3">
    <source>
        <dbReference type="SAM" id="Phobius"/>
    </source>
</evidence>
<feature type="transmembrane region" description="Helical" evidence="3">
    <location>
        <begin position="100"/>
        <end position="118"/>
    </location>
</feature>
<dbReference type="STRING" id="933084.A0A067Q026"/>
<dbReference type="EMBL" id="KL197715">
    <property type="protein sequence ID" value="KDQ59475.1"/>
    <property type="molecule type" value="Genomic_DNA"/>
</dbReference>
<feature type="transmembrane region" description="Helical" evidence="3">
    <location>
        <begin position="325"/>
        <end position="344"/>
    </location>
</feature>
<feature type="transmembrane region" description="Helical" evidence="3">
    <location>
        <begin position="293"/>
        <end position="313"/>
    </location>
</feature>
<feature type="transmembrane region" description="Helical" evidence="3">
    <location>
        <begin position="423"/>
        <end position="441"/>
    </location>
</feature>
<accession>A0A067Q026</accession>
<evidence type="ECO:0000256" key="2">
    <source>
        <dbReference type="ARBA" id="ARBA00006727"/>
    </source>
</evidence>
<dbReference type="Proteomes" id="UP000027265">
    <property type="component" value="Unassembled WGS sequence"/>
</dbReference>
<dbReference type="InterPro" id="IPR036259">
    <property type="entry name" value="MFS_trans_sf"/>
</dbReference>
<evidence type="ECO:0000313" key="5">
    <source>
        <dbReference type="EMBL" id="KDQ59475.1"/>
    </source>
</evidence>
<dbReference type="PROSITE" id="PS50850">
    <property type="entry name" value="MFS"/>
    <property type="match status" value="1"/>
</dbReference>
<dbReference type="PANTHER" id="PTHR11360:SF305">
    <property type="entry name" value="MAJOR FACILITATOR SUPERFAMILY (MFS) PROFILE DOMAIN-CONTAINING PROTEIN"/>
    <property type="match status" value="1"/>
</dbReference>
<feature type="transmembrane region" description="Helical" evidence="3">
    <location>
        <begin position="154"/>
        <end position="179"/>
    </location>
</feature>
<keyword evidence="6" id="KW-1185">Reference proteome</keyword>
<organism evidence="5 6">
    <name type="scientific">Jaapia argillacea MUCL 33604</name>
    <dbReference type="NCBI Taxonomy" id="933084"/>
    <lineage>
        <taxon>Eukaryota</taxon>
        <taxon>Fungi</taxon>
        <taxon>Dikarya</taxon>
        <taxon>Basidiomycota</taxon>
        <taxon>Agaricomycotina</taxon>
        <taxon>Agaricomycetes</taxon>
        <taxon>Agaricomycetidae</taxon>
        <taxon>Jaapiales</taxon>
        <taxon>Jaapiaceae</taxon>
        <taxon>Jaapia</taxon>
    </lineage>
</organism>
<dbReference type="InterPro" id="IPR011701">
    <property type="entry name" value="MFS"/>
</dbReference>
<name>A0A067Q026_9AGAM</name>
<dbReference type="AlphaFoldDB" id="A0A067Q026"/>
<keyword evidence="3" id="KW-0812">Transmembrane</keyword>
<dbReference type="OrthoDB" id="2213137at2759"/>
<keyword evidence="3" id="KW-0472">Membrane</keyword>
<feature type="transmembrane region" description="Helical" evidence="3">
    <location>
        <begin position="260"/>
        <end position="281"/>
    </location>
</feature>
<feature type="transmembrane region" description="Helical" evidence="3">
    <location>
        <begin position="218"/>
        <end position="239"/>
    </location>
</feature>
<dbReference type="Gene3D" id="1.20.1250.20">
    <property type="entry name" value="MFS general substrate transporter like domains"/>
    <property type="match status" value="2"/>
</dbReference>
<evidence type="ECO:0000313" key="6">
    <source>
        <dbReference type="Proteomes" id="UP000027265"/>
    </source>
</evidence>
<comment type="similarity">
    <text evidence="2">Belongs to the major facilitator superfamily. Monocarboxylate porter (TC 2.A.1.13) family.</text>
</comment>
<feature type="domain" description="Major facilitator superfamily (MFS) profile" evidence="4">
    <location>
        <begin position="259"/>
        <end position="453"/>
    </location>
</feature>
<feature type="transmembrane region" description="Helical" evidence="3">
    <location>
        <begin position="191"/>
        <end position="212"/>
    </location>
</feature>
<sequence length="453" mass="47777">MSYTATNTPIELDTLSSKGTNLNISVVASGTAHSSLTLGQQDRVQESSSDDPDELYDRGYAWVIVAACSTITFFFVGLTYSWGVLQARLASENLAPDSTLAFIGSTASSFVAFGALINGRIIRLLGTRNAALLACTFLGMGQILSGWATKNVGALFVTNGIIMGFGIGLCFMSCGTLPVQYFRRRQGLANGLVYAGGGVGGGVLSISMNVLIDRVGIPWTFRILGFVTLGATLPAAMLLKERTRRTSPMIEWSLFKDPKFILLSIGGGIATFPLLVPPFFIPLYATSIGINTNVGSALLALFNLASAFGRVGFGQLCDLVGPLSSLLIALVVSALSMLAVWPVSASLAPLVVFIIINGLANGGFFATMPTCVGHIYGPSRMTTALAMVVSAWGFGYFMGAPIAGYILERYGGTEAGRAAFRPAMYYAGSMSLGSASFVAGVRHLMTDKFFSFV</sequence>
<reference evidence="6" key="1">
    <citation type="journal article" date="2014" name="Proc. Natl. Acad. Sci. U.S.A.">
        <title>Extensive sampling of basidiomycete genomes demonstrates inadequacy of the white-rot/brown-rot paradigm for wood decay fungi.</title>
        <authorList>
            <person name="Riley R."/>
            <person name="Salamov A.A."/>
            <person name="Brown D.W."/>
            <person name="Nagy L.G."/>
            <person name="Floudas D."/>
            <person name="Held B.W."/>
            <person name="Levasseur A."/>
            <person name="Lombard V."/>
            <person name="Morin E."/>
            <person name="Otillar R."/>
            <person name="Lindquist E.A."/>
            <person name="Sun H."/>
            <person name="LaButti K.M."/>
            <person name="Schmutz J."/>
            <person name="Jabbour D."/>
            <person name="Luo H."/>
            <person name="Baker S.E."/>
            <person name="Pisabarro A.G."/>
            <person name="Walton J.D."/>
            <person name="Blanchette R.A."/>
            <person name="Henrissat B."/>
            <person name="Martin F."/>
            <person name="Cullen D."/>
            <person name="Hibbett D.S."/>
            <person name="Grigoriev I.V."/>
        </authorList>
    </citation>
    <scope>NUCLEOTIDE SEQUENCE [LARGE SCALE GENOMIC DNA]</scope>
    <source>
        <strain evidence="6">MUCL 33604</strain>
    </source>
</reference>